<feature type="transmembrane region" description="Helical" evidence="2">
    <location>
        <begin position="348"/>
        <end position="370"/>
    </location>
</feature>
<dbReference type="PANTHER" id="PTHR20992">
    <property type="entry name" value="AT15442P-RELATED"/>
    <property type="match status" value="1"/>
</dbReference>
<name>A0AAD9K4D4_9ANNE</name>
<feature type="transmembrane region" description="Helical" evidence="2">
    <location>
        <begin position="390"/>
        <end position="414"/>
    </location>
</feature>
<comment type="caution">
    <text evidence="3">The sequence shown here is derived from an EMBL/GenBank/DDBJ whole genome shotgun (WGS) entry which is preliminary data.</text>
</comment>
<dbReference type="AlphaFoldDB" id="A0AAD9K4D4"/>
<feature type="compositionally biased region" description="Polar residues" evidence="1">
    <location>
        <begin position="731"/>
        <end position="746"/>
    </location>
</feature>
<dbReference type="Pfam" id="PF04087">
    <property type="entry name" value="DUF389"/>
    <property type="match status" value="1"/>
</dbReference>
<keyword evidence="2" id="KW-0472">Membrane</keyword>
<feature type="transmembrane region" description="Helical" evidence="2">
    <location>
        <begin position="421"/>
        <end position="443"/>
    </location>
</feature>
<organism evidence="3 4">
    <name type="scientific">Paralvinella palmiformis</name>
    <dbReference type="NCBI Taxonomy" id="53620"/>
    <lineage>
        <taxon>Eukaryota</taxon>
        <taxon>Metazoa</taxon>
        <taxon>Spiralia</taxon>
        <taxon>Lophotrochozoa</taxon>
        <taxon>Annelida</taxon>
        <taxon>Polychaeta</taxon>
        <taxon>Sedentaria</taxon>
        <taxon>Canalipalpata</taxon>
        <taxon>Terebellida</taxon>
        <taxon>Terebelliformia</taxon>
        <taxon>Alvinellidae</taxon>
        <taxon>Paralvinella</taxon>
    </lineage>
</organism>
<accession>A0AAD9K4D4</accession>
<dbReference type="PANTHER" id="PTHR20992:SF9">
    <property type="entry name" value="AT15442P-RELATED"/>
    <property type="match status" value="1"/>
</dbReference>
<feature type="compositionally biased region" description="Acidic residues" evidence="1">
    <location>
        <begin position="87"/>
        <end position="106"/>
    </location>
</feature>
<feature type="region of interest" description="Disordered" evidence="1">
    <location>
        <begin position="723"/>
        <end position="746"/>
    </location>
</feature>
<keyword evidence="2" id="KW-1133">Transmembrane helix</keyword>
<keyword evidence="2" id="KW-0812">Transmembrane</keyword>
<feature type="transmembrane region" description="Helical" evidence="2">
    <location>
        <begin position="284"/>
        <end position="305"/>
    </location>
</feature>
<keyword evidence="4" id="KW-1185">Reference proteome</keyword>
<evidence type="ECO:0008006" key="5">
    <source>
        <dbReference type="Google" id="ProtNLM"/>
    </source>
</evidence>
<proteinExistence type="predicted"/>
<feature type="transmembrane region" description="Helical" evidence="2">
    <location>
        <begin position="509"/>
        <end position="534"/>
    </location>
</feature>
<evidence type="ECO:0000256" key="2">
    <source>
        <dbReference type="SAM" id="Phobius"/>
    </source>
</evidence>
<protein>
    <recommendedName>
        <fullName evidence="5">DUF389 domain-containing protein</fullName>
    </recommendedName>
</protein>
<sequence length="746" mass="81986">MDVAGRRCLDDPAKSRLRISVTTRKEANPEQRRCIEDNETKEHLLPRCPLSDHLRSNMEPRDDISALFTSIDYKTTLLPDVGHDNDNHDDDAIDNPDADASPDLELDDKATIDLVAEPDPGNNENPEGLPEDGIQKNDLQELNPDVTAAKSSVHFHLETAHMEVEEFTLAQAVSVKLEELGIENDIWNQAGPSGDEYNYWQVTFVLEKEQCDDVLRHLTKLGIGRIQGTSISLFPANYHESQCAAAVKAKKDLLAAEKKNKFLKSINSRLVVAQVVQSVHSSSVLTFDFVMFVVLASMIAAVGLAENSSVILVASMLVSPIMGPILAGTFGLVIFHRNLCKLGIKNELISLSICIISGFLFGLLMGAVNYNGNNWGSTDEWPTSEMKNRGLLRGLWVGVLIAVPSGAGVALSILSGNMGSLVGVAISASLLPPAVNAGMLWAYSLVSIISSPPLNNVLGNVTNVTYSNMQTTDSSLPTHQSSPVPPDCPNLVHNDYEFVYSCSMAKETAILGTVSLILTLINIICIFIMGVVVLSIKKVVPEKMVPEYARSFWKNDIQIAKHTYQTLKPSLEATACAGQMAREMAKQFREQIFPDKPVQGLKSSWYNLMKAVQEKNDYTLLSNLTGSSRPQLVKQFSLFGESVLDETIELEERKYNTVTGAIKIMSSPSSLVSNEEFSRGLKWGVLRSPEGTEQFLYDPVSANKRHKRYSWCDSSKLKNRKVSVPKELELTDNQIPTTASSPSGKK</sequence>
<evidence type="ECO:0000313" key="4">
    <source>
        <dbReference type="Proteomes" id="UP001208570"/>
    </source>
</evidence>
<dbReference type="InterPro" id="IPR005240">
    <property type="entry name" value="DUF389"/>
</dbReference>
<evidence type="ECO:0000256" key="1">
    <source>
        <dbReference type="SAM" id="MobiDB-lite"/>
    </source>
</evidence>
<gene>
    <name evidence="3" type="ORF">LSH36_68g09013</name>
</gene>
<feature type="region of interest" description="Disordered" evidence="1">
    <location>
        <begin position="82"/>
        <end position="136"/>
    </location>
</feature>
<evidence type="ECO:0000313" key="3">
    <source>
        <dbReference type="EMBL" id="KAK2164150.1"/>
    </source>
</evidence>
<dbReference type="Proteomes" id="UP001208570">
    <property type="component" value="Unassembled WGS sequence"/>
</dbReference>
<reference evidence="3" key="1">
    <citation type="journal article" date="2023" name="Mol. Biol. Evol.">
        <title>Third-Generation Sequencing Reveals the Adaptive Role of the Epigenome in Three Deep-Sea Polychaetes.</title>
        <authorList>
            <person name="Perez M."/>
            <person name="Aroh O."/>
            <person name="Sun Y."/>
            <person name="Lan Y."/>
            <person name="Juniper S.K."/>
            <person name="Young C.R."/>
            <person name="Angers B."/>
            <person name="Qian P.Y."/>
        </authorList>
    </citation>
    <scope>NUCLEOTIDE SEQUENCE</scope>
    <source>
        <strain evidence="3">P08H-3</strain>
    </source>
</reference>
<dbReference type="EMBL" id="JAODUP010000068">
    <property type="protein sequence ID" value="KAK2164150.1"/>
    <property type="molecule type" value="Genomic_DNA"/>
</dbReference>
<feature type="transmembrane region" description="Helical" evidence="2">
    <location>
        <begin position="311"/>
        <end position="336"/>
    </location>
</feature>